<dbReference type="InterPro" id="IPR050072">
    <property type="entry name" value="Peptidase_M20A"/>
</dbReference>
<dbReference type="SUPFAM" id="SSF55031">
    <property type="entry name" value="Bacterial exopeptidase dimerisation domain"/>
    <property type="match status" value="1"/>
</dbReference>
<proteinExistence type="predicted"/>
<dbReference type="EMBL" id="NPBS01000041">
    <property type="protein sequence ID" value="PAF26203.1"/>
    <property type="molecule type" value="Genomic_DNA"/>
</dbReference>
<dbReference type="PIRSF" id="PIRSF037238">
    <property type="entry name" value="Carboxypeptidase_G2"/>
    <property type="match status" value="1"/>
</dbReference>
<evidence type="ECO:0000313" key="5">
    <source>
        <dbReference type="Proteomes" id="UP000216133"/>
    </source>
</evidence>
<comment type="caution">
    <text evidence="4">The sequence shown here is derived from an EMBL/GenBank/DDBJ whole genome shotgun (WGS) entry which is preliminary data.</text>
</comment>
<dbReference type="InterPro" id="IPR011650">
    <property type="entry name" value="Peptidase_M20_dimer"/>
</dbReference>
<organism evidence="4 5">
    <name type="scientific">Shouchella clausii</name>
    <name type="common">Alkalihalobacillus clausii</name>
    <dbReference type="NCBI Taxonomy" id="79880"/>
    <lineage>
        <taxon>Bacteria</taxon>
        <taxon>Bacillati</taxon>
        <taxon>Bacillota</taxon>
        <taxon>Bacilli</taxon>
        <taxon>Bacillales</taxon>
        <taxon>Bacillaceae</taxon>
        <taxon>Shouchella</taxon>
    </lineage>
</organism>
<dbReference type="PANTHER" id="PTHR43808">
    <property type="entry name" value="ACETYLORNITHINE DEACETYLASE"/>
    <property type="match status" value="1"/>
</dbReference>
<dbReference type="SUPFAM" id="SSF53187">
    <property type="entry name" value="Zn-dependent exopeptidases"/>
    <property type="match status" value="1"/>
</dbReference>
<accession>A0A268S0X9</accession>
<feature type="domain" description="Peptidase M20 dimerisation" evidence="3">
    <location>
        <begin position="178"/>
        <end position="264"/>
    </location>
</feature>
<dbReference type="GO" id="GO:0046872">
    <property type="term" value="F:metal ion binding"/>
    <property type="evidence" value="ECO:0007669"/>
    <property type="project" value="UniProtKB-KW"/>
</dbReference>
<dbReference type="GO" id="GO:0016787">
    <property type="term" value="F:hydrolase activity"/>
    <property type="evidence" value="ECO:0007669"/>
    <property type="project" value="UniProtKB-KW"/>
</dbReference>
<evidence type="ECO:0000259" key="3">
    <source>
        <dbReference type="Pfam" id="PF07687"/>
    </source>
</evidence>
<evidence type="ECO:0000256" key="2">
    <source>
        <dbReference type="ARBA" id="ARBA00022801"/>
    </source>
</evidence>
<keyword evidence="1" id="KW-0479">Metal-binding</keyword>
<evidence type="ECO:0000313" key="4">
    <source>
        <dbReference type="EMBL" id="PAF26203.1"/>
    </source>
</evidence>
<sequence>MNDSILQALQNKQRDILADIQTIVEKESPTRNKALVDECGREIRKLVKQRLGAEAEVFKREAFGDHFKYTFGSGEQQLLILAHFDTVWPQGHLAYKEEGNRAYGPGILDMKGGLVQAIWAIKTLIEQNIPLNKKIVLLCNSDHEGVSSPDSRKLIETEAQKSVAVLVPEAAEPYTVKVARKGILRYTLSVTGRSAHSGNNHEKGINAIVELTHHIQYLAQQTDYSKGTTVNVGEIKGGTGINVVPAKAEASVDVRVSTMAEAMRMQTLVESLQPCHPEAKMTVSGGIVRPTLEQSSQSKKLFELVHSFGKQLGYEVDGVFAGGGSDGSFASALGTPVLDGLGAAGKGPHAEHEHILINHLEKRTVLLAHLIQALVK</sequence>
<protein>
    <recommendedName>
        <fullName evidence="3">Peptidase M20 dimerisation domain-containing protein</fullName>
    </recommendedName>
</protein>
<dbReference type="InterPro" id="IPR036264">
    <property type="entry name" value="Bact_exopeptidase_dim_dom"/>
</dbReference>
<keyword evidence="2" id="KW-0378">Hydrolase</keyword>
<dbReference type="Pfam" id="PF01546">
    <property type="entry name" value="Peptidase_M20"/>
    <property type="match status" value="1"/>
</dbReference>
<dbReference type="InterPro" id="IPR002933">
    <property type="entry name" value="Peptidase_M20"/>
</dbReference>
<dbReference type="Gene3D" id="3.30.70.360">
    <property type="match status" value="1"/>
</dbReference>
<dbReference type="AlphaFoldDB" id="A0A268S0X9"/>
<gene>
    <name evidence="4" type="ORF">CHH61_09615</name>
</gene>
<dbReference type="PANTHER" id="PTHR43808:SF9">
    <property type="entry name" value="BLL0789 PROTEIN"/>
    <property type="match status" value="1"/>
</dbReference>
<dbReference type="Gene3D" id="3.40.630.10">
    <property type="entry name" value="Zn peptidases"/>
    <property type="match status" value="1"/>
</dbReference>
<dbReference type="RefSeq" id="WP_095237778.1">
    <property type="nucleotide sequence ID" value="NZ_CP155469.1"/>
</dbReference>
<dbReference type="CDD" id="cd03885">
    <property type="entry name" value="M20_CPDG2"/>
    <property type="match status" value="1"/>
</dbReference>
<dbReference type="InterPro" id="IPR017150">
    <property type="entry name" value="Pept_M20_glutamate_carboxypep"/>
</dbReference>
<evidence type="ECO:0000256" key="1">
    <source>
        <dbReference type="ARBA" id="ARBA00022723"/>
    </source>
</evidence>
<name>A0A268S0X9_SHOCL</name>
<dbReference type="Pfam" id="PF07687">
    <property type="entry name" value="M20_dimer"/>
    <property type="match status" value="1"/>
</dbReference>
<reference evidence="4 5" key="1">
    <citation type="submission" date="2017-07" db="EMBL/GenBank/DDBJ databases">
        <title>Isolation and whole genome analysis of endospore-forming bacteria from heroin.</title>
        <authorList>
            <person name="Kalinowski J."/>
            <person name="Ahrens B."/>
            <person name="Al-Dilaimi A."/>
            <person name="Winkler A."/>
            <person name="Wibberg D."/>
            <person name="Schleenbecker U."/>
            <person name="Ruckert C."/>
            <person name="Wolfel R."/>
            <person name="Grass G."/>
        </authorList>
    </citation>
    <scope>NUCLEOTIDE SEQUENCE [LARGE SCALE GENOMIC DNA]</scope>
    <source>
        <strain evidence="4 5">7523-2</strain>
    </source>
</reference>
<dbReference type="Proteomes" id="UP000216133">
    <property type="component" value="Unassembled WGS sequence"/>
</dbReference>